<feature type="transmembrane region" description="Helical" evidence="1">
    <location>
        <begin position="86"/>
        <end position="106"/>
    </location>
</feature>
<dbReference type="Pfam" id="PF05425">
    <property type="entry name" value="CopD"/>
    <property type="match status" value="1"/>
</dbReference>
<name>A0A7D5TB87_9EURY</name>
<accession>A0A7D5TB87</accession>
<evidence type="ECO:0000313" key="4">
    <source>
        <dbReference type="Proteomes" id="UP000509346"/>
    </source>
</evidence>
<dbReference type="RefSeq" id="WP_179918519.1">
    <property type="nucleotide sequence ID" value="NZ_CP058909.1"/>
</dbReference>
<dbReference type="OrthoDB" id="340884at2157"/>
<feature type="domain" description="Copper resistance protein D" evidence="2">
    <location>
        <begin position="46"/>
        <end position="146"/>
    </location>
</feature>
<feature type="transmembrane region" description="Helical" evidence="1">
    <location>
        <begin position="127"/>
        <end position="151"/>
    </location>
</feature>
<dbReference type="Proteomes" id="UP000509346">
    <property type="component" value="Chromosome"/>
</dbReference>
<organism evidence="3 4">
    <name type="scientific">Halosimplex pelagicum</name>
    <dbReference type="NCBI Taxonomy" id="869886"/>
    <lineage>
        <taxon>Archaea</taxon>
        <taxon>Methanobacteriati</taxon>
        <taxon>Methanobacteriota</taxon>
        <taxon>Stenosarchaea group</taxon>
        <taxon>Halobacteria</taxon>
        <taxon>Halobacteriales</taxon>
        <taxon>Haloarculaceae</taxon>
        <taxon>Halosimplex</taxon>
    </lineage>
</organism>
<evidence type="ECO:0000259" key="2">
    <source>
        <dbReference type="Pfam" id="PF05425"/>
    </source>
</evidence>
<keyword evidence="1" id="KW-0472">Membrane</keyword>
<sequence length="157" mass="16563">MSALDTAMYVLHLVFGGVWTGSVVFVTFGVLPTAQDGTANAEPLRAIVERLRWVSRASALVLLASGGHMAGTLYTVERLTGQPRGHLVLTMVALWFVLAGLVEVGSSKLADGFGRKKVRQPAREVRPFFLAASVVAALLLVVGGVLASGFVSVESLL</sequence>
<dbReference type="AlphaFoldDB" id="A0A7D5TB87"/>
<feature type="transmembrane region" description="Helical" evidence="1">
    <location>
        <begin position="53"/>
        <end position="74"/>
    </location>
</feature>
<reference evidence="3 4" key="1">
    <citation type="submission" date="2020-07" db="EMBL/GenBank/DDBJ databases">
        <title>Halosimplex litoreum sp. nov. and Halosimplex rubrum sp. nov., isolated from different salt environments.</title>
        <authorList>
            <person name="Cui H."/>
        </authorList>
    </citation>
    <scope>NUCLEOTIDE SEQUENCE [LARGE SCALE GENOMIC DNA]</scope>
    <source>
        <strain evidence="3 4">R2</strain>
    </source>
</reference>
<feature type="transmembrane region" description="Helical" evidence="1">
    <location>
        <begin position="6"/>
        <end position="32"/>
    </location>
</feature>
<dbReference type="InterPro" id="IPR008457">
    <property type="entry name" value="Cu-R_CopD_dom"/>
</dbReference>
<evidence type="ECO:0000313" key="3">
    <source>
        <dbReference type="EMBL" id="QLH83470.1"/>
    </source>
</evidence>
<protein>
    <submittedName>
        <fullName evidence="3">Transporter</fullName>
    </submittedName>
</protein>
<dbReference type="EMBL" id="CP058909">
    <property type="protein sequence ID" value="QLH83470.1"/>
    <property type="molecule type" value="Genomic_DNA"/>
</dbReference>
<proteinExistence type="predicted"/>
<keyword evidence="1" id="KW-1133">Transmembrane helix</keyword>
<keyword evidence="1" id="KW-0812">Transmembrane</keyword>
<evidence type="ECO:0000256" key="1">
    <source>
        <dbReference type="SAM" id="Phobius"/>
    </source>
</evidence>
<gene>
    <name evidence="3" type="ORF">HZS54_18350</name>
</gene>
<dbReference type="GeneID" id="56084593"/>
<dbReference type="KEGG" id="hpel:HZS54_18350"/>
<keyword evidence="4" id="KW-1185">Reference proteome</keyword>